<dbReference type="AlphaFoldDB" id="W4VMQ6"/>
<dbReference type="OrthoDB" id="2831350at2"/>
<name>W4VMQ6_9BACI</name>
<protein>
    <submittedName>
        <fullName evidence="1">Uncharacterized protein</fullName>
    </submittedName>
</protein>
<reference evidence="1 2" key="1">
    <citation type="journal article" date="2014" name="Genome Announc.">
        <title>Draft Genome Sequence of the Boron-Tolerant and Moderately Halotolerant Bacterium Gracilibacillus boraciitolerans JCM 21714T.</title>
        <authorList>
            <person name="Ahmed I."/>
            <person name="Oshima K."/>
            <person name="Suda W."/>
            <person name="Kitamura K."/>
            <person name="Iida T."/>
            <person name="Ohmori Y."/>
            <person name="Fujiwara T."/>
            <person name="Hattori M."/>
            <person name="Ohkuma M."/>
        </authorList>
    </citation>
    <scope>NUCLEOTIDE SEQUENCE [LARGE SCALE GENOMIC DNA]</scope>
    <source>
        <strain evidence="1 2">JCM 21714</strain>
    </source>
</reference>
<evidence type="ECO:0000313" key="1">
    <source>
        <dbReference type="EMBL" id="GAE94034.1"/>
    </source>
</evidence>
<comment type="caution">
    <text evidence="1">The sequence shown here is derived from an EMBL/GenBank/DDBJ whole genome shotgun (WGS) entry which is preliminary data.</text>
</comment>
<organism evidence="1 2">
    <name type="scientific">Gracilibacillus boraciitolerans JCM 21714</name>
    <dbReference type="NCBI Taxonomy" id="1298598"/>
    <lineage>
        <taxon>Bacteria</taxon>
        <taxon>Bacillati</taxon>
        <taxon>Bacillota</taxon>
        <taxon>Bacilli</taxon>
        <taxon>Bacillales</taxon>
        <taxon>Bacillaceae</taxon>
        <taxon>Gracilibacillus</taxon>
    </lineage>
</organism>
<keyword evidence="2" id="KW-1185">Reference proteome</keyword>
<evidence type="ECO:0000313" key="2">
    <source>
        <dbReference type="Proteomes" id="UP000019102"/>
    </source>
</evidence>
<accession>W4VMQ6</accession>
<gene>
    <name evidence="1" type="ORF">JCM21714_3163</name>
</gene>
<sequence>MKRKNLTLLVAVILALSALIVIVLLSINNMSTDEDVTTSSKPEDLNFADNYISYILEEEETMRFNLFGAQDVSTDGPSFLDSVDFISLNNENIDIIDYEISQGDVFDNHQLFNILIDVQLDSDELEETTKLTIHYDQLSDAVFTFGTLILKNDKGFNQLELDVTGENTLASPHPELEVNLSNQTSDTIELAKIYDLANHFVFEFEGDNQIVGNATESFNIPEFKEMEQHDFYTITPIVEYVSNDETNHYYMPGVVFGVMDTGEDKMKKILD</sequence>
<dbReference type="RefSeq" id="WP_035724557.1">
    <property type="nucleotide sequence ID" value="NZ_BAVS01000018.1"/>
</dbReference>
<proteinExistence type="predicted"/>
<dbReference type="EMBL" id="BAVS01000018">
    <property type="protein sequence ID" value="GAE94034.1"/>
    <property type="molecule type" value="Genomic_DNA"/>
</dbReference>
<dbReference type="Proteomes" id="UP000019102">
    <property type="component" value="Unassembled WGS sequence"/>
</dbReference>